<reference evidence="1 2" key="1">
    <citation type="submission" date="2014-05" db="EMBL/GenBank/DDBJ databases">
        <title>ATOL: Assembling a taxonomically balanced genome-scale reconstruction of the evolutionary history of the Enterobacteriaceae.</title>
        <authorList>
            <person name="Plunkett G.III."/>
            <person name="Neeno-Eckwall E.C."/>
            <person name="Glasner J.D."/>
            <person name="Perna N.T."/>
        </authorList>
    </citation>
    <scope>NUCLEOTIDE SEQUENCE [LARGE SCALE GENOMIC DNA]</scope>
    <source>
        <strain evidence="1 2">ATCC 33852</strain>
    </source>
</reference>
<protein>
    <submittedName>
        <fullName evidence="1">Phospholipid-binding protein</fullName>
    </submittedName>
</protein>
<dbReference type="EMBL" id="JMPJ01000023">
    <property type="protein sequence ID" value="KFC84900.1"/>
    <property type="molecule type" value="Genomic_DNA"/>
</dbReference>
<dbReference type="Gene3D" id="3.90.280.10">
    <property type="entry name" value="PEBP-like"/>
    <property type="match status" value="1"/>
</dbReference>
<dbReference type="InterPro" id="IPR005247">
    <property type="entry name" value="YbhB_YbcL/LppC-like"/>
</dbReference>
<dbReference type="STRING" id="910964.GEAM_0593"/>
<evidence type="ECO:0000313" key="2">
    <source>
        <dbReference type="Proteomes" id="UP000028640"/>
    </source>
</evidence>
<dbReference type="SUPFAM" id="SSF49777">
    <property type="entry name" value="PEBP-like"/>
    <property type="match status" value="1"/>
</dbReference>
<dbReference type="OrthoDB" id="9797506at2"/>
<dbReference type="NCBIfam" id="TIGR00481">
    <property type="entry name" value="YbhB/YbcL family Raf kinase inhibitor-like protein"/>
    <property type="match status" value="1"/>
</dbReference>
<dbReference type="AlphaFoldDB" id="A0A085GMF5"/>
<dbReference type="InterPro" id="IPR008914">
    <property type="entry name" value="PEBP"/>
</dbReference>
<dbReference type="eggNOG" id="COG1881">
    <property type="taxonomic scope" value="Bacteria"/>
</dbReference>
<dbReference type="Proteomes" id="UP000028640">
    <property type="component" value="Unassembled WGS sequence"/>
</dbReference>
<dbReference type="GeneID" id="78378936"/>
<dbReference type="RefSeq" id="WP_034788020.1">
    <property type="nucleotide sequence ID" value="NZ_JMPJ01000023.1"/>
</dbReference>
<proteinExistence type="predicted"/>
<accession>A0A085GMF5</accession>
<dbReference type="Pfam" id="PF01161">
    <property type="entry name" value="PBP"/>
    <property type="match status" value="1"/>
</dbReference>
<dbReference type="InterPro" id="IPR036610">
    <property type="entry name" value="PEBP-like_sf"/>
</dbReference>
<dbReference type="CDD" id="cd00865">
    <property type="entry name" value="PEBP_bact_arch"/>
    <property type="match status" value="1"/>
</dbReference>
<comment type="caution">
    <text evidence="1">The sequence shown here is derived from an EMBL/GenBank/DDBJ whole genome shotgun (WGS) entry which is preliminary data.</text>
</comment>
<keyword evidence="2" id="KW-1185">Reference proteome</keyword>
<dbReference type="PANTHER" id="PTHR30289:SF1">
    <property type="entry name" value="PEBP (PHOSPHATIDYLETHANOLAMINE-BINDING PROTEIN) FAMILY PROTEIN"/>
    <property type="match status" value="1"/>
</dbReference>
<sequence length="208" mass="22418">MKLTSQSFANGATIPGEFAFAVQDAATHLTLSSNKNPHLLWSDVPANTQSFALVCIDPHVPTSLDNVNQEGKVVPASLPRADLFHWVLVNIPVDVREIAAGSHSDAVTPKGKPALPAESKMRHGINGYTAWFGDDENMGGDYHGYDGPCPPWNDEIVHDYVFTLYALDVAHLELPTKFYGPDALAALEGHVLASASLTGTYSLNPNVR</sequence>
<organism evidence="1 2">
    <name type="scientific">Ewingella americana (strain ATCC 33852 / DSM 4580 / CCUG 14506 / JCM 5911 / LMG 7869 / NCTC 12157 / CDC 1468-78)</name>
    <dbReference type="NCBI Taxonomy" id="910964"/>
    <lineage>
        <taxon>Bacteria</taxon>
        <taxon>Pseudomonadati</taxon>
        <taxon>Pseudomonadota</taxon>
        <taxon>Gammaproteobacteria</taxon>
        <taxon>Enterobacterales</taxon>
        <taxon>Yersiniaceae</taxon>
        <taxon>Ewingella</taxon>
    </lineage>
</organism>
<gene>
    <name evidence="1" type="ORF">GEAM_0593</name>
</gene>
<evidence type="ECO:0000313" key="1">
    <source>
        <dbReference type="EMBL" id="KFC84900.1"/>
    </source>
</evidence>
<name>A0A085GMF5_EWIA3</name>
<dbReference type="PANTHER" id="PTHR30289">
    <property type="entry name" value="UNCHARACTERIZED PROTEIN YBCL-RELATED"/>
    <property type="match status" value="1"/>
</dbReference>